<evidence type="ECO:0000313" key="1">
    <source>
        <dbReference type="EMBL" id="CAF4384852.1"/>
    </source>
</evidence>
<evidence type="ECO:0000313" key="2">
    <source>
        <dbReference type="Proteomes" id="UP000663844"/>
    </source>
</evidence>
<organism evidence="1 2">
    <name type="scientific">Adineta steineri</name>
    <dbReference type="NCBI Taxonomy" id="433720"/>
    <lineage>
        <taxon>Eukaryota</taxon>
        <taxon>Metazoa</taxon>
        <taxon>Spiralia</taxon>
        <taxon>Gnathifera</taxon>
        <taxon>Rotifera</taxon>
        <taxon>Eurotatoria</taxon>
        <taxon>Bdelloidea</taxon>
        <taxon>Adinetida</taxon>
        <taxon>Adinetidae</taxon>
        <taxon>Adineta</taxon>
    </lineage>
</organism>
<proteinExistence type="predicted"/>
<comment type="caution">
    <text evidence="1">The sequence shown here is derived from an EMBL/GenBank/DDBJ whole genome shotgun (WGS) entry which is preliminary data.</text>
</comment>
<name>A0A820N7J5_9BILA</name>
<gene>
    <name evidence="1" type="ORF">OXD698_LOCUS50567</name>
</gene>
<accession>A0A820N7J5</accession>
<dbReference type="AlphaFoldDB" id="A0A820N7J5"/>
<reference evidence="1" key="1">
    <citation type="submission" date="2021-02" db="EMBL/GenBank/DDBJ databases">
        <authorList>
            <person name="Nowell W R."/>
        </authorList>
    </citation>
    <scope>NUCLEOTIDE SEQUENCE</scope>
</reference>
<protein>
    <submittedName>
        <fullName evidence="1">Uncharacterized protein</fullName>
    </submittedName>
</protein>
<dbReference type="Proteomes" id="UP000663844">
    <property type="component" value="Unassembled WGS sequence"/>
</dbReference>
<sequence>MLILSIVQSRLDRRLQEIEREMKRDKNPQGDVRALINEIQLQRKLTTPIQNDEDKIVQARLLLAESNKQMVLYLFIYKKFDLNKFV</sequence>
<dbReference type="EMBL" id="CAJOAZ010024475">
    <property type="protein sequence ID" value="CAF4384852.1"/>
    <property type="molecule type" value="Genomic_DNA"/>
</dbReference>